<dbReference type="AlphaFoldDB" id="A0AAV0TIL9"/>
<proteinExistence type="predicted"/>
<dbReference type="Proteomes" id="UP001162031">
    <property type="component" value="Unassembled WGS sequence"/>
</dbReference>
<dbReference type="EMBL" id="CANTFL010000438">
    <property type="protein sequence ID" value="CAI5722586.1"/>
    <property type="molecule type" value="Genomic_DNA"/>
</dbReference>
<name>A0AAV0TIL9_HYABA</name>
<reference evidence="2" key="1">
    <citation type="submission" date="2022-12" db="EMBL/GenBank/DDBJ databases">
        <authorList>
            <person name="Webb A."/>
        </authorList>
    </citation>
    <scope>NUCLEOTIDE SEQUENCE</scope>
    <source>
        <strain evidence="2">Hp1</strain>
    </source>
</reference>
<evidence type="ECO:0000256" key="1">
    <source>
        <dbReference type="SAM" id="MobiDB-lite"/>
    </source>
</evidence>
<accession>A0AAV0TIL9</accession>
<comment type="caution">
    <text evidence="2">The sequence shown here is derived from an EMBL/GenBank/DDBJ whole genome shotgun (WGS) entry which is preliminary data.</text>
</comment>
<gene>
    <name evidence="2" type="ORF">HBR001_LOCUS2906</name>
</gene>
<keyword evidence="3" id="KW-1185">Reference proteome</keyword>
<organism evidence="2 3">
    <name type="scientific">Hyaloperonospora brassicae</name>
    <name type="common">Brassica downy mildew</name>
    <name type="synonym">Peronospora brassicae</name>
    <dbReference type="NCBI Taxonomy" id="162125"/>
    <lineage>
        <taxon>Eukaryota</taxon>
        <taxon>Sar</taxon>
        <taxon>Stramenopiles</taxon>
        <taxon>Oomycota</taxon>
        <taxon>Peronosporomycetes</taxon>
        <taxon>Peronosporales</taxon>
        <taxon>Peronosporaceae</taxon>
        <taxon>Hyaloperonospora</taxon>
    </lineage>
</organism>
<protein>
    <submittedName>
        <fullName evidence="2">Uncharacterized protein</fullName>
    </submittedName>
</protein>
<evidence type="ECO:0000313" key="3">
    <source>
        <dbReference type="Proteomes" id="UP001162031"/>
    </source>
</evidence>
<evidence type="ECO:0000313" key="2">
    <source>
        <dbReference type="EMBL" id="CAI5722586.1"/>
    </source>
</evidence>
<feature type="compositionally biased region" description="Polar residues" evidence="1">
    <location>
        <begin position="1"/>
        <end position="15"/>
    </location>
</feature>
<feature type="region of interest" description="Disordered" evidence="1">
    <location>
        <begin position="1"/>
        <end position="28"/>
    </location>
</feature>
<sequence length="69" mass="7631">MQQRDNGNSGTSGNNKFKGRRSSTDQQQQLGRFEKLCHEEHQLLLLYLVGVIAGEDALCRIPLSSPAST</sequence>